<keyword evidence="3" id="KW-0819">tRNA processing</keyword>
<feature type="domain" description="Pus10-like C-terminal" evidence="9">
    <location>
        <begin position="493"/>
        <end position="724"/>
    </location>
</feature>
<dbReference type="Proteomes" id="UP001152795">
    <property type="component" value="Unassembled WGS sequence"/>
</dbReference>
<dbReference type="Pfam" id="PF21237">
    <property type="entry name" value="Pus10_N_euk"/>
    <property type="match status" value="1"/>
</dbReference>
<dbReference type="GO" id="GO:0000070">
    <property type="term" value="P:mitotic sister chromatid segregation"/>
    <property type="evidence" value="ECO:0007669"/>
    <property type="project" value="InterPro"/>
</dbReference>
<evidence type="ECO:0000256" key="1">
    <source>
        <dbReference type="ARBA" id="ARBA00009652"/>
    </source>
</evidence>
<dbReference type="Pfam" id="PF08641">
    <property type="entry name" value="Mis14"/>
    <property type="match status" value="1"/>
</dbReference>
<evidence type="ECO:0000256" key="4">
    <source>
        <dbReference type="ARBA" id="ARBA00023235"/>
    </source>
</evidence>
<evidence type="ECO:0000256" key="3">
    <source>
        <dbReference type="ARBA" id="ARBA00022694"/>
    </source>
</evidence>
<dbReference type="FunFam" id="3.30.70.3190:FF:000001">
    <property type="entry name" value="tRNA pseudouridine synthase Pus10"/>
    <property type="match status" value="1"/>
</dbReference>
<gene>
    <name evidence="10" type="ORF">PACLA_8A024862</name>
</gene>
<dbReference type="InterPro" id="IPR039894">
    <property type="entry name" value="Pus10-like"/>
</dbReference>
<feature type="domain" description="Pus10 N-terminal eukaryotes" evidence="8">
    <location>
        <begin position="305"/>
        <end position="487"/>
    </location>
</feature>
<evidence type="ECO:0000259" key="8">
    <source>
        <dbReference type="Pfam" id="PF21237"/>
    </source>
</evidence>
<comment type="caution">
    <text evidence="10">The sequence shown here is derived from an EMBL/GenBank/DDBJ whole genome shotgun (WGS) entry which is preliminary data.</text>
</comment>
<dbReference type="GO" id="GO:0031119">
    <property type="term" value="P:tRNA pseudouridine synthesis"/>
    <property type="evidence" value="ECO:0007669"/>
    <property type="project" value="UniProtKB-ARBA"/>
</dbReference>
<comment type="similarity">
    <text evidence="1">Belongs to the pseudouridine synthase Pus10 family.</text>
</comment>
<evidence type="ECO:0000259" key="9">
    <source>
        <dbReference type="Pfam" id="PF21238"/>
    </source>
</evidence>
<reference evidence="10" key="1">
    <citation type="submission" date="2020-04" db="EMBL/GenBank/DDBJ databases">
        <authorList>
            <person name="Alioto T."/>
            <person name="Alioto T."/>
            <person name="Gomez Garrido J."/>
        </authorList>
    </citation>
    <scope>NUCLEOTIDE SEQUENCE</scope>
    <source>
        <strain evidence="10">A484AB</strain>
    </source>
</reference>
<organism evidence="10 11">
    <name type="scientific">Paramuricea clavata</name>
    <name type="common">Red gorgonian</name>
    <name type="synonym">Violescent sea-whip</name>
    <dbReference type="NCBI Taxonomy" id="317549"/>
    <lineage>
        <taxon>Eukaryota</taxon>
        <taxon>Metazoa</taxon>
        <taxon>Cnidaria</taxon>
        <taxon>Anthozoa</taxon>
        <taxon>Octocorallia</taxon>
        <taxon>Malacalcyonacea</taxon>
        <taxon>Plexauridae</taxon>
        <taxon>Paramuricea</taxon>
    </lineage>
</organism>
<sequence>MADEKISADSKILPILHRELKDDIKKKAKKKGWDENETDDFISGLLKLYKETVELALRENVAVNQGQTPTSTGKVKQEMEPLDKGRAKEVNDMCAKSEELLTCTIKKRKAYPQKIKESLRTKYDAELMNLQKLKDKVREEENDAANSDPEAKFDMTECDSSWPRLKPACEDHTQFSKLLSEQKEKFQRFNAVAKMKLKMQDNELHRTLFSKRKLPSSFDSMLATPSKELKLDETVIDSIHLDTFENNTLSVAWSKEQNGRLKSLEGCERKKSPDKILEGIVNRVLHEYGYSPSIGSQPNPGDVICVTCLGLLQPHSKSTLVKQICDVVKSSEHEYFNFTTSVYFPLVLTFRHHSMWLYLQENFSSIYPEQIKLDDILHLKDCFKFVYGPQLEQNLDTEFDKMSPFTISVMLNHLEAMQELDFLAAEKRELKCHPRKRKKVLENEPTVTSAQLAKCIKSLKTCEEFNRVGQCPPNVVKTYCEVTKVECNNASVYLAGRYNKYSRVLSQSPWIIDGERMTENSVEEWISLEIKKVFLPDDTKFSSAGREDVDVRMLGNGRPFILELINPRKVAQTVEQIKELQARVNSSTEDIKIRDLQKITREDCSKLKEAENSKTKTYSALVYVPEGISEDELVPLNHSKEITLDQKTPMRVLHRRPLAVRQRKILSMSTEYIDNNHFTLRLCSEAGTYIKEFVHGDFGRTQPNLSTIMKKETDILELDVASVDVDWPPYLDT</sequence>
<evidence type="ECO:0000256" key="2">
    <source>
        <dbReference type="ARBA" id="ARBA00012787"/>
    </source>
</evidence>
<evidence type="ECO:0000313" key="11">
    <source>
        <dbReference type="Proteomes" id="UP001152795"/>
    </source>
</evidence>
<dbReference type="InterPro" id="IPR013950">
    <property type="entry name" value="Mis14/Nsl1"/>
</dbReference>
<dbReference type="EMBL" id="CACRXK020001436">
    <property type="protein sequence ID" value="CAB3989141.1"/>
    <property type="molecule type" value="Genomic_DNA"/>
</dbReference>
<dbReference type="PANTHER" id="PTHR21568">
    <property type="entry name" value="TRNA PSEUDOURIDINE SYNTHASE PUS10"/>
    <property type="match status" value="1"/>
</dbReference>
<dbReference type="Gene3D" id="3.30.70.2510">
    <property type="match status" value="1"/>
</dbReference>
<evidence type="ECO:0000313" key="10">
    <source>
        <dbReference type="EMBL" id="CAB3989141.1"/>
    </source>
</evidence>
<name>A0A6S7GXJ4_PARCT</name>
<dbReference type="GO" id="GO:0160148">
    <property type="term" value="F:tRNA pseudouridine(55) synthase activity"/>
    <property type="evidence" value="ECO:0007669"/>
    <property type="project" value="UniProtKB-EC"/>
</dbReference>
<dbReference type="NCBIfam" id="TIGR01213">
    <property type="entry name" value="pseudo_Pus10arc"/>
    <property type="match status" value="1"/>
</dbReference>
<dbReference type="InterPro" id="IPR020103">
    <property type="entry name" value="PsdUridine_synth_cat_dom_sf"/>
</dbReference>
<dbReference type="GO" id="GO:0000776">
    <property type="term" value="C:kinetochore"/>
    <property type="evidence" value="ECO:0007669"/>
    <property type="project" value="InterPro"/>
</dbReference>
<dbReference type="EC" id="5.4.99.25" evidence="2"/>
<dbReference type="SUPFAM" id="SSF55120">
    <property type="entry name" value="Pseudouridine synthase"/>
    <property type="match status" value="1"/>
</dbReference>
<dbReference type="InterPro" id="IPR048741">
    <property type="entry name" value="Pus10-like_C"/>
</dbReference>
<keyword evidence="11" id="KW-1185">Reference proteome</keyword>
<dbReference type="Gene3D" id="3.30.70.3190">
    <property type="match status" value="1"/>
</dbReference>
<dbReference type="InterPro" id="IPR048742">
    <property type="entry name" value="Pus10_N_euk"/>
</dbReference>
<dbReference type="PANTHER" id="PTHR21568:SF0">
    <property type="entry name" value="TRNA PSEUDOURIDINE SYNTHASE PUS10"/>
    <property type="match status" value="1"/>
</dbReference>
<dbReference type="Pfam" id="PF21238">
    <property type="entry name" value="Pus10_C"/>
    <property type="match status" value="1"/>
</dbReference>
<accession>A0A6S7GXJ4</accession>
<evidence type="ECO:0000256" key="5">
    <source>
        <dbReference type="ARBA" id="ARBA00075270"/>
    </source>
</evidence>
<evidence type="ECO:0000256" key="7">
    <source>
        <dbReference type="ARBA" id="ARBA00083669"/>
    </source>
</evidence>
<dbReference type="AlphaFoldDB" id="A0A6S7GXJ4"/>
<proteinExistence type="inferred from homology"/>
<protein>
    <recommendedName>
        <fullName evidence="2">tRNA pseudouridine(55) synthase</fullName>
        <ecNumber evidence="2">5.4.99.25</ecNumber>
    </recommendedName>
    <alternativeName>
        <fullName evidence="7">tRNA pseudouridine 55 synthase</fullName>
    </alternativeName>
    <alternativeName>
        <fullName evidence="5">tRNA pseudouridylate synthase</fullName>
    </alternativeName>
    <alternativeName>
        <fullName evidence="6">tRNA-uridine isomerase</fullName>
    </alternativeName>
</protein>
<dbReference type="OrthoDB" id="271937at2759"/>
<dbReference type="FunFam" id="3.30.70.2510:FF:000001">
    <property type="entry name" value="tRNA pseudouridine synthase Pus10"/>
    <property type="match status" value="1"/>
</dbReference>
<dbReference type="GO" id="GO:0003723">
    <property type="term" value="F:RNA binding"/>
    <property type="evidence" value="ECO:0007669"/>
    <property type="project" value="InterPro"/>
</dbReference>
<keyword evidence="4" id="KW-0413">Isomerase</keyword>
<evidence type="ECO:0000256" key="6">
    <source>
        <dbReference type="ARBA" id="ARBA00079393"/>
    </source>
</evidence>